<feature type="transmembrane region" description="Helical" evidence="6">
    <location>
        <begin position="253"/>
        <end position="273"/>
    </location>
</feature>
<keyword evidence="9" id="KW-0449">Lipoprotein</keyword>
<evidence type="ECO:0000259" key="7">
    <source>
        <dbReference type="Pfam" id="PF02687"/>
    </source>
</evidence>
<feature type="transmembrane region" description="Helical" evidence="6">
    <location>
        <begin position="413"/>
        <end position="436"/>
    </location>
</feature>
<evidence type="ECO:0000256" key="3">
    <source>
        <dbReference type="ARBA" id="ARBA00022692"/>
    </source>
</evidence>
<feature type="domain" description="ABC3 transporter permease C-terminal" evidence="7">
    <location>
        <begin position="257"/>
        <end position="374"/>
    </location>
</feature>
<evidence type="ECO:0000256" key="6">
    <source>
        <dbReference type="SAM" id="Phobius"/>
    </source>
</evidence>
<evidence type="ECO:0000259" key="8">
    <source>
        <dbReference type="Pfam" id="PF12704"/>
    </source>
</evidence>
<evidence type="ECO:0000313" key="9">
    <source>
        <dbReference type="EMBL" id="OIR17338.1"/>
    </source>
</evidence>
<feature type="transmembrane region" description="Helical" evidence="6">
    <location>
        <begin position="387"/>
        <end position="406"/>
    </location>
</feature>
<feature type="domain" description="MacB-like periplasmic core" evidence="8">
    <location>
        <begin position="24"/>
        <end position="205"/>
    </location>
</feature>
<sequence length="857" mass="93662">MSIPGLSFNLLRRDWRAGEWRVLLLALVLAVGSLATVGLFADRVRQALQQQAQSLIGADLRITSTRPFSPDYRKLAQARNLHVVESRTFPSMVSYREQALLSEIQSAEAGYPLRGKIEIDDGSVHVAQAIPAGGTVWVDERLLRRLGMQVGDEVGIGNRHFVVAARIVKDIDQSIGFASFAPRVLMNDADLASTGLLQEGSRISYRLMIAGEAGQVAALRAVLQEKLSGNEKMEDVRDARPEIRMALERAEHFLGLAALTAAILAGAAMALAARRFVLRHLDGCAVMRCLGAQQGQVLWLYLYQFILLGVVAVLFGSLLGYATQAMLVASIASMREAILPQPGVLPLLKAAVSGFALLLGFAFLPLLQLRKVSPLRVLRRELGLPEASGWLIYGLAVGVLALLFLWQAGSLKLGMAVLGGLLAGLLVFGWLAWLMLHGLARNSYYFQSQWRHAFNNLARHGRSAAVQVVALSLGGMALLVLTLVRADLLESWQGKLPPDTPNRFVVNIQPDQLRPVRDFFARQALPVPELQPMVRGRLIAINDRAINGNSYPDPRAQALVEREFNLSWMERMPVWNELVSGKWWTPLDVDTTASSHRRRPVSSTLQTLDSGMRRNDQIPSERKELSVEEGIAKTLGIHLGDALTYDVAGSTFTAKVTSLRKVQWDSMKVNFFVIATPELLGDYPASYLGSFYLPPDKVRAGDELSRTFPNLLLIDTGAVIAQVRNIMDQIAQTVSAVFLFTLLSGLAVLYAALLSTQDERSHEAAILRTLGADSRYLRNLHLSEFAVLGGLSGLFAAAGAELLGWVLARFVLDIPYQTGSSIWFIGAGGGVAVVMAAGWLATRKLALRPPLRILAAD</sequence>
<feature type="domain" description="ABC3 transporter permease C-terminal" evidence="7">
    <location>
        <begin position="737"/>
        <end position="846"/>
    </location>
</feature>
<feature type="transmembrane region" description="Helical" evidence="6">
    <location>
        <begin position="464"/>
        <end position="484"/>
    </location>
</feature>
<comment type="caution">
    <text evidence="9">The sequence shown here is derived from an EMBL/GenBank/DDBJ whole genome shotgun (WGS) entry which is preliminary data.</text>
</comment>
<keyword evidence="3 6" id="KW-0812">Transmembrane</keyword>
<keyword evidence="2" id="KW-1003">Cell membrane</keyword>
<evidence type="ECO:0000256" key="5">
    <source>
        <dbReference type="ARBA" id="ARBA00023136"/>
    </source>
</evidence>
<feature type="transmembrane region" description="Helical" evidence="6">
    <location>
        <begin position="820"/>
        <end position="841"/>
    </location>
</feature>
<evidence type="ECO:0000256" key="4">
    <source>
        <dbReference type="ARBA" id="ARBA00022989"/>
    </source>
</evidence>
<comment type="subcellular location">
    <subcellularLocation>
        <location evidence="1">Cell membrane</location>
        <topology evidence="1">Multi-pass membrane protein</topology>
    </subcellularLocation>
</comment>
<dbReference type="PANTHER" id="PTHR30287">
    <property type="entry name" value="MEMBRANE COMPONENT OF PREDICTED ABC SUPERFAMILY METABOLITE UPTAKE TRANSPORTER"/>
    <property type="match status" value="1"/>
</dbReference>
<keyword evidence="4 6" id="KW-1133">Transmembrane helix</keyword>
<feature type="transmembrane region" description="Helical" evidence="6">
    <location>
        <begin position="301"/>
        <end position="322"/>
    </location>
</feature>
<feature type="transmembrane region" description="Helical" evidence="6">
    <location>
        <begin position="20"/>
        <end position="41"/>
    </location>
</feature>
<feature type="transmembrane region" description="Helical" evidence="6">
    <location>
        <begin position="734"/>
        <end position="753"/>
    </location>
</feature>
<feature type="transmembrane region" description="Helical" evidence="6">
    <location>
        <begin position="343"/>
        <end position="367"/>
    </location>
</feature>
<feature type="transmembrane region" description="Helical" evidence="6">
    <location>
        <begin position="785"/>
        <end position="808"/>
    </location>
</feature>
<dbReference type="InterPro" id="IPR025857">
    <property type="entry name" value="MacB_PCD"/>
</dbReference>
<gene>
    <name evidence="9" type="ORF">GALL_23630</name>
</gene>
<dbReference type="Pfam" id="PF12704">
    <property type="entry name" value="MacB_PCD"/>
    <property type="match status" value="1"/>
</dbReference>
<proteinExistence type="predicted"/>
<accession>A0A1J5T8X7</accession>
<keyword evidence="5 6" id="KW-0472">Membrane</keyword>
<dbReference type="AlphaFoldDB" id="A0A1J5T8X7"/>
<dbReference type="InterPro" id="IPR003838">
    <property type="entry name" value="ABC3_permease_C"/>
</dbReference>
<organism evidence="9">
    <name type="scientific">mine drainage metagenome</name>
    <dbReference type="NCBI Taxonomy" id="410659"/>
    <lineage>
        <taxon>unclassified sequences</taxon>
        <taxon>metagenomes</taxon>
        <taxon>ecological metagenomes</taxon>
    </lineage>
</organism>
<dbReference type="PANTHER" id="PTHR30287:SF1">
    <property type="entry name" value="INNER MEMBRANE PROTEIN"/>
    <property type="match status" value="1"/>
</dbReference>
<protein>
    <submittedName>
        <fullName evidence="9">Outer membrane-specific lipoprotein transporter subunit LolE</fullName>
    </submittedName>
</protein>
<dbReference type="InterPro" id="IPR038766">
    <property type="entry name" value="Membrane_comp_ABC_pdt"/>
</dbReference>
<dbReference type="Pfam" id="PF02687">
    <property type="entry name" value="FtsX"/>
    <property type="match status" value="2"/>
</dbReference>
<name>A0A1J5T8X7_9ZZZZ</name>
<dbReference type="GO" id="GO:0005886">
    <property type="term" value="C:plasma membrane"/>
    <property type="evidence" value="ECO:0007669"/>
    <property type="project" value="UniProtKB-SubCell"/>
</dbReference>
<dbReference type="EMBL" id="MLJW01000005">
    <property type="protein sequence ID" value="OIR17338.1"/>
    <property type="molecule type" value="Genomic_DNA"/>
</dbReference>
<evidence type="ECO:0000256" key="1">
    <source>
        <dbReference type="ARBA" id="ARBA00004651"/>
    </source>
</evidence>
<evidence type="ECO:0000256" key="2">
    <source>
        <dbReference type="ARBA" id="ARBA00022475"/>
    </source>
</evidence>
<reference evidence="9" key="1">
    <citation type="submission" date="2016-10" db="EMBL/GenBank/DDBJ databases">
        <title>Sequence of Gallionella enrichment culture.</title>
        <authorList>
            <person name="Poehlein A."/>
            <person name="Muehling M."/>
            <person name="Daniel R."/>
        </authorList>
    </citation>
    <scope>NUCLEOTIDE SEQUENCE</scope>
</reference>